<dbReference type="GO" id="GO:0004477">
    <property type="term" value="F:methenyltetrahydrofolate cyclohydrolase activity"/>
    <property type="evidence" value="ECO:0007669"/>
    <property type="project" value="UniProtKB-UniRule"/>
</dbReference>
<comment type="similarity">
    <text evidence="12">Belongs to the tetrahydrofolate dehydrogenase/cyclohydrolase family.</text>
</comment>
<dbReference type="Pfam" id="PF02882">
    <property type="entry name" value="THF_DHG_CYH_C"/>
    <property type="match status" value="1"/>
</dbReference>
<evidence type="ECO:0000256" key="6">
    <source>
        <dbReference type="ARBA" id="ARBA00022801"/>
    </source>
</evidence>
<keyword evidence="10 12" id="KW-0486">Methionine biosynthesis</keyword>
<dbReference type="EC" id="3.5.4.9" evidence="12"/>
<dbReference type="InterPro" id="IPR020631">
    <property type="entry name" value="THF_DH/CycHdrlase_NAD-bd_dom"/>
</dbReference>
<dbReference type="InterPro" id="IPR036291">
    <property type="entry name" value="NAD(P)-bd_dom_sf"/>
</dbReference>
<dbReference type="NCBIfam" id="NF010783">
    <property type="entry name" value="PRK14186.1"/>
    <property type="match status" value="1"/>
</dbReference>
<keyword evidence="7 12" id="KW-0521">NADP</keyword>
<dbReference type="GO" id="GO:0035999">
    <property type="term" value="P:tetrahydrofolate interconversion"/>
    <property type="evidence" value="ECO:0007669"/>
    <property type="project" value="UniProtKB-UniRule"/>
</dbReference>
<evidence type="ECO:0000256" key="4">
    <source>
        <dbReference type="ARBA" id="ARBA00022605"/>
    </source>
</evidence>
<sequence length="283" mass="30699">MSGKIIDGKEIANSIHESLKNEIEELKSKTDKVPGLAVILVGDDKASHKYVSMKEKACKKVGINSVVYRLDANTTEEEVLELIDKLNKDEDINGILVQLPLPNGIGEKKINANILPSKDVDGFHAVNTGKLFLGEEGFLPCTPKGIIKLIKSTDIEIEGKNAVVIGRSNIVGKPTALLLLRENATVTICHSRTRNLEEHIRNADIIVSAAGVADLVTETMVKDKAIVIDAGINFKDGKLVGDVDYINVKKKASWITPVPGGVGPMTIAMLLENTVEAFKKKWS</sequence>
<dbReference type="GO" id="GO:0009086">
    <property type="term" value="P:methionine biosynthetic process"/>
    <property type="evidence" value="ECO:0007669"/>
    <property type="project" value="UniProtKB-KW"/>
</dbReference>
<evidence type="ECO:0000313" key="15">
    <source>
        <dbReference type="EMBL" id="EOD01728.1"/>
    </source>
</evidence>
<dbReference type="Gene3D" id="3.40.50.10860">
    <property type="entry name" value="Leucine Dehydrogenase, chain A, domain 1"/>
    <property type="match status" value="1"/>
</dbReference>
<dbReference type="SUPFAM" id="SSF53223">
    <property type="entry name" value="Aminoacid dehydrogenase-like, N-terminal domain"/>
    <property type="match status" value="1"/>
</dbReference>
<dbReference type="GO" id="GO:0004488">
    <property type="term" value="F:methylenetetrahydrofolate dehydrogenase (NADP+) activity"/>
    <property type="evidence" value="ECO:0007669"/>
    <property type="project" value="UniProtKB-UniRule"/>
</dbReference>
<feature type="domain" description="Tetrahydrofolate dehydrogenase/cyclohydrolase NAD(P)-binding" evidence="14">
    <location>
        <begin position="140"/>
        <end position="281"/>
    </location>
</feature>
<evidence type="ECO:0000256" key="7">
    <source>
        <dbReference type="ARBA" id="ARBA00022857"/>
    </source>
</evidence>
<dbReference type="PANTHER" id="PTHR48099:SF5">
    <property type="entry name" value="C-1-TETRAHYDROFOLATE SYNTHASE, CYTOPLASMIC"/>
    <property type="match status" value="1"/>
</dbReference>
<feature type="domain" description="Tetrahydrofolate dehydrogenase/cyclohydrolase catalytic" evidence="13">
    <location>
        <begin position="6"/>
        <end position="121"/>
    </location>
</feature>
<dbReference type="Proteomes" id="UP000013378">
    <property type="component" value="Unassembled WGS sequence"/>
</dbReference>
<protein>
    <recommendedName>
        <fullName evidence="12">Bifunctional protein FolD</fullName>
    </recommendedName>
    <domain>
        <recommendedName>
            <fullName evidence="12">Methylenetetrahydrofolate dehydrogenase</fullName>
            <ecNumber evidence="12">1.5.1.5</ecNumber>
        </recommendedName>
    </domain>
    <domain>
        <recommendedName>
            <fullName evidence="12">Methenyltetrahydrofolate cyclohydrolase</fullName>
            <ecNumber evidence="12">3.5.4.9</ecNumber>
        </recommendedName>
    </domain>
</protein>
<dbReference type="RefSeq" id="WP_006306747.1">
    <property type="nucleotide sequence ID" value="NZ_ARZA01000033.1"/>
</dbReference>
<dbReference type="GO" id="GO:0006164">
    <property type="term" value="P:purine nucleotide biosynthetic process"/>
    <property type="evidence" value="ECO:0007669"/>
    <property type="project" value="UniProtKB-KW"/>
</dbReference>
<evidence type="ECO:0000256" key="12">
    <source>
        <dbReference type="HAMAP-Rule" id="MF_01576"/>
    </source>
</evidence>
<dbReference type="CDD" id="cd01080">
    <property type="entry name" value="NAD_bind_m-THF_DH_Cyclohyd"/>
    <property type="match status" value="1"/>
</dbReference>
<dbReference type="FunFam" id="3.40.50.10860:FF:000005">
    <property type="entry name" value="C-1-tetrahydrofolate synthase, cytoplasmic, putative"/>
    <property type="match status" value="1"/>
</dbReference>
<dbReference type="PATRIC" id="fig|1304284.3.peg.187"/>
<dbReference type="EC" id="1.5.1.5" evidence="12"/>
<dbReference type="InterPro" id="IPR000672">
    <property type="entry name" value="THF_DH/CycHdrlase"/>
</dbReference>
<evidence type="ECO:0000259" key="13">
    <source>
        <dbReference type="Pfam" id="PF00763"/>
    </source>
</evidence>
<dbReference type="eggNOG" id="COG0190">
    <property type="taxonomic scope" value="Bacteria"/>
</dbReference>
<dbReference type="STRING" id="1304284.L21TH_0193"/>
<proteinExistence type="inferred from homology"/>
<comment type="subunit">
    <text evidence="2 12">Homodimer.</text>
</comment>
<keyword evidence="8 12" id="KW-0560">Oxidoreductase</keyword>
<comment type="pathway">
    <text evidence="1 12">One-carbon metabolism; tetrahydrofolate interconversion.</text>
</comment>
<dbReference type="OrthoDB" id="9803580at2"/>
<keyword evidence="3 12" id="KW-0554">One-carbon metabolism</keyword>
<comment type="catalytic activity">
    <reaction evidence="12">
        <text>(6R)-5,10-methylene-5,6,7,8-tetrahydrofolate + NADP(+) = (6R)-5,10-methenyltetrahydrofolate + NADPH</text>
        <dbReference type="Rhea" id="RHEA:22812"/>
        <dbReference type="ChEBI" id="CHEBI:15636"/>
        <dbReference type="ChEBI" id="CHEBI:57455"/>
        <dbReference type="ChEBI" id="CHEBI:57783"/>
        <dbReference type="ChEBI" id="CHEBI:58349"/>
        <dbReference type="EC" id="1.5.1.5"/>
    </reaction>
</comment>
<evidence type="ECO:0000256" key="3">
    <source>
        <dbReference type="ARBA" id="ARBA00022563"/>
    </source>
</evidence>
<comment type="function">
    <text evidence="12">Catalyzes the oxidation of 5,10-methylenetetrahydrofolate to 5,10-methenyltetrahydrofolate and then the hydrolysis of 5,10-methenyltetrahydrofolate to 10-formyltetrahydrofolate.</text>
</comment>
<evidence type="ECO:0000256" key="10">
    <source>
        <dbReference type="ARBA" id="ARBA00023167"/>
    </source>
</evidence>
<evidence type="ECO:0000256" key="1">
    <source>
        <dbReference type="ARBA" id="ARBA00004777"/>
    </source>
</evidence>
<dbReference type="InterPro" id="IPR046346">
    <property type="entry name" value="Aminoacid_DH-like_N_sf"/>
</dbReference>
<feature type="binding site" evidence="12">
    <location>
        <position position="232"/>
    </location>
    <ligand>
        <name>NADP(+)</name>
        <dbReference type="ChEBI" id="CHEBI:58349"/>
    </ligand>
</feature>
<dbReference type="NCBIfam" id="NF008058">
    <property type="entry name" value="PRK10792.1"/>
    <property type="match status" value="1"/>
</dbReference>
<dbReference type="PRINTS" id="PR00085">
    <property type="entry name" value="THFDHDRGNASE"/>
</dbReference>
<dbReference type="FunFam" id="3.40.50.720:FF:000094">
    <property type="entry name" value="Bifunctional protein FolD"/>
    <property type="match status" value="1"/>
</dbReference>
<organism evidence="15 16">
    <name type="scientific">Caldisalinibacter kiritimatiensis</name>
    <dbReference type="NCBI Taxonomy" id="1304284"/>
    <lineage>
        <taxon>Bacteria</taxon>
        <taxon>Bacillati</taxon>
        <taxon>Bacillota</taxon>
        <taxon>Tissierellia</taxon>
        <taxon>Tissierellales</taxon>
        <taxon>Thermohalobacteraceae</taxon>
        <taxon>Caldisalinibacter</taxon>
    </lineage>
</organism>
<name>R1AWZ8_9FIRM</name>
<evidence type="ECO:0000256" key="8">
    <source>
        <dbReference type="ARBA" id="ARBA00023002"/>
    </source>
</evidence>
<evidence type="ECO:0000256" key="5">
    <source>
        <dbReference type="ARBA" id="ARBA00022755"/>
    </source>
</evidence>
<dbReference type="PROSITE" id="PS00767">
    <property type="entry name" value="THF_DHG_CYH_2"/>
    <property type="match status" value="1"/>
</dbReference>
<reference evidence="15 16" key="1">
    <citation type="journal article" date="2015" name="Geomicrobiol. J.">
        <title>Caldisalinibacter kiritimatiensis gen. nov., sp. nov., a moderately thermohalophilic thiosulfate-reducing bacterium from a hypersaline microbial mat.</title>
        <authorList>
            <person name="Ben Hania W."/>
            <person name="Joseph M."/>
            <person name="Fiebig A."/>
            <person name="Bunk B."/>
            <person name="Klenk H.-P."/>
            <person name="Fardeau M.-L."/>
            <person name="Spring S."/>
        </authorList>
    </citation>
    <scope>NUCLEOTIDE SEQUENCE [LARGE SCALE GENOMIC DNA]</scope>
    <source>
        <strain evidence="15 16">L21-TH-D2</strain>
    </source>
</reference>
<comment type="caution">
    <text evidence="15">The sequence shown here is derived from an EMBL/GenBank/DDBJ whole genome shotgun (WGS) entry which is preliminary data.</text>
</comment>
<dbReference type="PANTHER" id="PTHR48099">
    <property type="entry name" value="C-1-TETRAHYDROFOLATE SYNTHASE, CYTOPLASMIC-RELATED"/>
    <property type="match status" value="1"/>
</dbReference>
<keyword evidence="6 12" id="KW-0378">Hydrolase</keyword>
<dbReference type="AlphaFoldDB" id="R1AWZ8"/>
<feature type="binding site" evidence="12">
    <location>
        <begin position="166"/>
        <end position="168"/>
    </location>
    <ligand>
        <name>NADP(+)</name>
        <dbReference type="ChEBI" id="CHEBI:58349"/>
    </ligand>
</feature>
<dbReference type="SUPFAM" id="SSF51735">
    <property type="entry name" value="NAD(P)-binding Rossmann-fold domains"/>
    <property type="match status" value="1"/>
</dbReference>
<dbReference type="GO" id="GO:0000105">
    <property type="term" value="P:L-histidine biosynthetic process"/>
    <property type="evidence" value="ECO:0007669"/>
    <property type="project" value="UniProtKB-KW"/>
</dbReference>
<gene>
    <name evidence="12" type="primary">folD</name>
    <name evidence="15" type="ORF">L21TH_0193</name>
</gene>
<dbReference type="InterPro" id="IPR020867">
    <property type="entry name" value="THF_DH/CycHdrlase_CS"/>
</dbReference>
<keyword evidence="5 12" id="KW-0658">Purine biosynthesis</keyword>
<keyword evidence="9 12" id="KW-0368">Histidine biosynthesis</keyword>
<evidence type="ECO:0000256" key="11">
    <source>
        <dbReference type="ARBA" id="ARBA00023268"/>
    </source>
</evidence>
<dbReference type="EMBL" id="ARZA01000033">
    <property type="protein sequence ID" value="EOD01728.1"/>
    <property type="molecule type" value="Genomic_DNA"/>
</dbReference>
<evidence type="ECO:0000259" key="14">
    <source>
        <dbReference type="Pfam" id="PF02882"/>
    </source>
</evidence>
<dbReference type="InterPro" id="IPR020630">
    <property type="entry name" value="THF_DH/CycHdrlase_cat_dom"/>
</dbReference>
<dbReference type="GO" id="GO:0005829">
    <property type="term" value="C:cytosol"/>
    <property type="evidence" value="ECO:0007669"/>
    <property type="project" value="TreeGrafter"/>
</dbReference>
<dbReference type="Gene3D" id="3.40.50.720">
    <property type="entry name" value="NAD(P)-binding Rossmann-like Domain"/>
    <property type="match status" value="1"/>
</dbReference>
<dbReference type="PROSITE" id="PS00766">
    <property type="entry name" value="THF_DHG_CYH_1"/>
    <property type="match status" value="1"/>
</dbReference>
<dbReference type="HAMAP" id="MF_01576">
    <property type="entry name" value="THF_DHG_CYH"/>
    <property type="match status" value="1"/>
</dbReference>
<dbReference type="UniPathway" id="UPA00193"/>
<keyword evidence="11 12" id="KW-0511">Multifunctional enzyme</keyword>
<evidence type="ECO:0000256" key="9">
    <source>
        <dbReference type="ARBA" id="ARBA00023102"/>
    </source>
</evidence>
<accession>R1AWZ8</accession>
<evidence type="ECO:0000313" key="16">
    <source>
        <dbReference type="Proteomes" id="UP000013378"/>
    </source>
</evidence>
<dbReference type="Pfam" id="PF00763">
    <property type="entry name" value="THF_DHG_CYH"/>
    <property type="match status" value="1"/>
</dbReference>
<comment type="caution">
    <text evidence="12">Lacks conserved residue(s) required for the propagation of feature annotation.</text>
</comment>
<evidence type="ECO:0000256" key="2">
    <source>
        <dbReference type="ARBA" id="ARBA00011738"/>
    </source>
</evidence>
<keyword evidence="16" id="KW-1185">Reference proteome</keyword>
<comment type="catalytic activity">
    <reaction evidence="12">
        <text>(6R)-5,10-methenyltetrahydrofolate + H2O = (6R)-10-formyltetrahydrofolate + H(+)</text>
        <dbReference type="Rhea" id="RHEA:23700"/>
        <dbReference type="ChEBI" id="CHEBI:15377"/>
        <dbReference type="ChEBI" id="CHEBI:15378"/>
        <dbReference type="ChEBI" id="CHEBI:57455"/>
        <dbReference type="ChEBI" id="CHEBI:195366"/>
        <dbReference type="EC" id="3.5.4.9"/>
    </reaction>
</comment>
<keyword evidence="4 12" id="KW-0028">Amino-acid biosynthesis</keyword>